<dbReference type="PANTHER" id="PTHR30012">
    <property type="entry name" value="GENERAL SECRETION PATHWAY PROTEIN"/>
    <property type="match status" value="1"/>
</dbReference>
<evidence type="ECO:0000256" key="1">
    <source>
        <dbReference type="ARBA" id="ARBA00004651"/>
    </source>
</evidence>
<reference evidence="9 10" key="1">
    <citation type="submission" date="2017-07" db="EMBL/GenBank/DDBJ databases">
        <title>Analysis of two Campylobacter avium genomes and identification of a novel hippuricase gene.</title>
        <authorList>
            <person name="Miller W.G."/>
            <person name="Chapman M.H."/>
            <person name="Yee E."/>
            <person name="Revez J."/>
            <person name="Bono J.L."/>
            <person name="Rossi M."/>
        </authorList>
    </citation>
    <scope>NUCLEOTIDE SEQUENCE [LARGE SCALE GENOMIC DNA]</scope>
    <source>
        <strain evidence="9 10">LMG 24591</strain>
    </source>
</reference>
<evidence type="ECO:0000256" key="2">
    <source>
        <dbReference type="ARBA" id="ARBA00005745"/>
    </source>
</evidence>
<protein>
    <submittedName>
        <fullName evidence="9">Transformation system, type II secretion system membrane protein CtsF</fullName>
    </submittedName>
</protein>
<dbReference type="Proteomes" id="UP000201169">
    <property type="component" value="Chromosome"/>
</dbReference>
<dbReference type="PRINTS" id="PR00812">
    <property type="entry name" value="BCTERIALGSPF"/>
</dbReference>
<dbReference type="PANTHER" id="PTHR30012:SF0">
    <property type="entry name" value="TYPE II SECRETION SYSTEM PROTEIN F-RELATED"/>
    <property type="match status" value="1"/>
</dbReference>
<feature type="domain" description="Type II secretion system protein GspF" evidence="8">
    <location>
        <begin position="264"/>
        <end position="383"/>
    </location>
</feature>
<keyword evidence="3" id="KW-1003">Cell membrane</keyword>
<evidence type="ECO:0000256" key="5">
    <source>
        <dbReference type="ARBA" id="ARBA00022989"/>
    </source>
</evidence>
<keyword evidence="4 7" id="KW-0812">Transmembrane</keyword>
<dbReference type="KEGG" id="cavi:CAV_1259"/>
<comment type="subcellular location">
    <subcellularLocation>
        <location evidence="1">Cell membrane</location>
        <topology evidence="1">Multi-pass membrane protein</topology>
    </subcellularLocation>
</comment>
<feature type="domain" description="Type II secretion system protein GspF" evidence="8">
    <location>
        <begin position="58"/>
        <end position="180"/>
    </location>
</feature>
<dbReference type="EMBL" id="CP022347">
    <property type="protein sequence ID" value="ASQ30885.1"/>
    <property type="molecule type" value="Genomic_DNA"/>
</dbReference>
<keyword evidence="6 7" id="KW-0472">Membrane</keyword>
<evidence type="ECO:0000313" key="9">
    <source>
        <dbReference type="EMBL" id="ASQ30885.1"/>
    </source>
</evidence>
<proteinExistence type="inferred from homology"/>
<evidence type="ECO:0000313" key="10">
    <source>
        <dbReference type="Proteomes" id="UP000201169"/>
    </source>
</evidence>
<dbReference type="InterPro" id="IPR042094">
    <property type="entry name" value="T2SS_GspF_sf"/>
</dbReference>
<evidence type="ECO:0000256" key="4">
    <source>
        <dbReference type="ARBA" id="ARBA00022692"/>
    </source>
</evidence>
<evidence type="ECO:0000259" key="8">
    <source>
        <dbReference type="Pfam" id="PF00482"/>
    </source>
</evidence>
<dbReference type="GO" id="GO:0005886">
    <property type="term" value="C:plasma membrane"/>
    <property type="evidence" value="ECO:0007669"/>
    <property type="project" value="UniProtKB-SubCell"/>
</dbReference>
<dbReference type="AlphaFoldDB" id="A0A222MYD8"/>
<comment type="similarity">
    <text evidence="2">Belongs to the GSP F family.</text>
</comment>
<feature type="transmembrane region" description="Helical" evidence="7">
    <location>
        <begin position="156"/>
        <end position="179"/>
    </location>
</feature>
<dbReference type="RefSeq" id="WP_094325682.1">
    <property type="nucleotide sequence ID" value="NZ_CP022347.1"/>
</dbReference>
<organism evidence="9 10">
    <name type="scientific">Campylobacter avium LMG 24591</name>
    <dbReference type="NCBI Taxonomy" id="522484"/>
    <lineage>
        <taxon>Bacteria</taxon>
        <taxon>Pseudomonadati</taxon>
        <taxon>Campylobacterota</taxon>
        <taxon>Epsilonproteobacteria</taxon>
        <taxon>Campylobacterales</taxon>
        <taxon>Campylobacteraceae</taxon>
        <taxon>Campylobacter</taxon>
    </lineage>
</organism>
<evidence type="ECO:0000256" key="6">
    <source>
        <dbReference type="ARBA" id="ARBA00023136"/>
    </source>
</evidence>
<name>A0A222MYD8_9BACT</name>
<dbReference type="OrthoDB" id="9805682at2"/>
<keyword evidence="5 7" id="KW-1133">Transmembrane helix</keyword>
<feature type="transmembrane region" description="Helical" evidence="7">
    <location>
        <begin position="210"/>
        <end position="229"/>
    </location>
</feature>
<feature type="transmembrane region" description="Helical" evidence="7">
    <location>
        <begin position="353"/>
        <end position="382"/>
    </location>
</feature>
<dbReference type="Pfam" id="PF00482">
    <property type="entry name" value="T2SSF"/>
    <property type="match status" value="2"/>
</dbReference>
<evidence type="ECO:0000256" key="7">
    <source>
        <dbReference type="SAM" id="Phobius"/>
    </source>
</evidence>
<dbReference type="Gene3D" id="1.20.81.30">
    <property type="entry name" value="Type II secretion system (T2SS), domain F"/>
    <property type="match status" value="2"/>
</dbReference>
<keyword evidence="10" id="KW-1185">Reference proteome</keyword>
<dbReference type="InterPro" id="IPR018076">
    <property type="entry name" value="T2SS_GspF_dom"/>
</dbReference>
<accession>A0A222MYD8</accession>
<sequence length="393" mass="45275">MKRYKITLKNGDELIINASSKLKASELAFKKSLQVARIEEVQYFSFKQKLKDYDLLVFFKELAILLSSNISLQVALTELEKNSTKSLKPFLQKLTKLVNSAQNLHTAFKNSGFKFSNTELSLIEIAQHTGELSLVFEKLSELRQKKIENSKKLKKALAYPCFVFLVLILAFFLVMLFVIPQFKSLFDEFNVSLPLLTRVFLSSYELLEKFYILFIAVPLITLFALIILYKTNNTFSYLIDKIIMKIPILSKLIFYTQSSQFFFVFSLLNENKIELVKALTLAKTSYENKFLARKIDELIKFVRQGLSLEKAFAKIKLYDGISLSMISIAMQSAKLDELSKNISFYYEDKADSMIAVLLTLIEPIMTFFVASLLLFLALAIFLPMWELNNISNF</sequence>
<evidence type="ECO:0000256" key="3">
    <source>
        <dbReference type="ARBA" id="ARBA00022475"/>
    </source>
</evidence>
<gene>
    <name evidence="9" type="primary">ctsF</name>
    <name evidence="9" type="ORF">CAV_1259</name>
</gene>
<dbReference type="InterPro" id="IPR003004">
    <property type="entry name" value="GspF/PilC"/>
</dbReference>